<dbReference type="AlphaFoldDB" id="A0A165F9F6"/>
<name>A0A165F9F6_9BASI</name>
<proteinExistence type="predicted"/>
<dbReference type="InterPro" id="IPR037151">
    <property type="entry name" value="AlkB-like_sf"/>
</dbReference>
<dbReference type="InParanoid" id="A0A165F9F6"/>
<dbReference type="InterPro" id="IPR027450">
    <property type="entry name" value="AlkB-like"/>
</dbReference>
<sequence length="373" mass="42351">MAPKEGKGAARAEASATSPRISILSSPSWSSRIGTRRSLARLRPLTLATPELVKLHTPTTLRTGVLPSELACRLFYYMAGDAKFWPRNTYYLFDKLVTSPHRTTFFVRSLQEGRGNSADMTSYNGKVVHEPKEFPWLLEEACRVIEPIVLEEMQKRRRYPLEWGGHPAWTASVAAVNCYEGMKEGVGYHADALTYLGPHCTIASLSLGCERRFRLRETLSPDPVREPRTFDIPLPHNSLLIMHPLTQERFKHSIPPQTRLDVFRPPLPALPGGDTRAYNQRINITFRFYRPDFCDLAPNCACGLPAILRPDLKGKYAGRMDPDDEYQYFWQCDAGKVNEGKGCGLWQLMDWKAEKRGPMLCEETRTCRNDAPC</sequence>
<dbReference type="Pfam" id="PF13532">
    <property type="entry name" value="2OG-FeII_Oxy_2"/>
    <property type="match status" value="1"/>
</dbReference>
<evidence type="ECO:0000259" key="1">
    <source>
        <dbReference type="PROSITE" id="PS51471"/>
    </source>
</evidence>
<dbReference type="InterPro" id="IPR005123">
    <property type="entry name" value="Oxoglu/Fe-dep_dioxygenase_dom"/>
</dbReference>
<dbReference type="OrthoDB" id="545910at2759"/>
<dbReference type="Proteomes" id="UP000076842">
    <property type="component" value="Unassembled WGS sequence"/>
</dbReference>
<dbReference type="Gene3D" id="2.60.120.590">
    <property type="entry name" value="Alpha-ketoglutarate-dependent dioxygenase AlkB-like"/>
    <property type="match status" value="1"/>
</dbReference>
<gene>
    <name evidence="2" type="ORF">CALCODRAFT_435763</name>
</gene>
<dbReference type="GO" id="GO:0006307">
    <property type="term" value="P:DNA alkylation repair"/>
    <property type="evidence" value="ECO:0007669"/>
    <property type="project" value="InterPro"/>
</dbReference>
<dbReference type="EMBL" id="KV423978">
    <property type="protein sequence ID" value="KZT56427.1"/>
    <property type="molecule type" value="Genomic_DNA"/>
</dbReference>
<dbReference type="STRING" id="1353952.A0A165F9F6"/>
<evidence type="ECO:0000313" key="2">
    <source>
        <dbReference type="EMBL" id="KZT56427.1"/>
    </source>
</evidence>
<keyword evidence="3" id="KW-1185">Reference proteome</keyword>
<dbReference type="GO" id="GO:0051213">
    <property type="term" value="F:dioxygenase activity"/>
    <property type="evidence" value="ECO:0007669"/>
    <property type="project" value="InterPro"/>
</dbReference>
<dbReference type="SUPFAM" id="SSF51197">
    <property type="entry name" value="Clavaminate synthase-like"/>
    <property type="match status" value="1"/>
</dbReference>
<dbReference type="PANTHER" id="PTHR31212:SF4">
    <property type="entry name" value="ALPHA-KETOGLUTARATE-DEPENDENT DIOXYGENASE ALKB HOMOLOG 3"/>
    <property type="match status" value="1"/>
</dbReference>
<protein>
    <recommendedName>
        <fullName evidence="1">Fe2OG dioxygenase domain-containing protein</fullName>
    </recommendedName>
</protein>
<feature type="domain" description="Fe2OG dioxygenase" evidence="1">
    <location>
        <begin position="170"/>
        <end position="290"/>
    </location>
</feature>
<organism evidence="2 3">
    <name type="scientific">Calocera cornea HHB12733</name>
    <dbReference type="NCBI Taxonomy" id="1353952"/>
    <lineage>
        <taxon>Eukaryota</taxon>
        <taxon>Fungi</taxon>
        <taxon>Dikarya</taxon>
        <taxon>Basidiomycota</taxon>
        <taxon>Agaricomycotina</taxon>
        <taxon>Dacrymycetes</taxon>
        <taxon>Dacrymycetales</taxon>
        <taxon>Dacrymycetaceae</taxon>
        <taxon>Calocera</taxon>
    </lineage>
</organism>
<dbReference type="PROSITE" id="PS51471">
    <property type="entry name" value="FE2OG_OXY"/>
    <property type="match status" value="1"/>
</dbReference>
<evidence type="ECO:0000313" key="3">
    <source>
        <dbReference type="Proteomes" id="UP000076842"/>
    </source>
</evidence>
<reference evidence="2 3" key="1">
    <citation type="journal article" date="2016" name="Mol. Biol. Evol.">
        <title>Comparative Genomics of Early-Diverging Mushroom-Forming Fungi Provides Insights into the Origins of Lignocellulose Decay Capabilities.</title>
        <authorList>
            <person name="Nagy L.G."/>
            <person name="Riley R."/>
            <person name="Tritt A."/>
            <person name="Adam C."/>
            <person name="Daum C."/>
            <person name="Floudas D."/>
            <person name="Sun H."/>
            <person name="Yadav J.S."/>
            <person name="Pangilinan J."/>
            <person name="Larsson K.H."/>
            <person name="Matsuura K."/>
            <person name="Barry K."/>
            <person name="Labutti K."/>
            <person name="Kuo R."/>
            <person name="Ohm R.A."/>
            <person name="Bhattacharya S.S."/>
            <person name="Shirouzu T."/>
            <person name="Yoshinaga Y."/>
            <person name="Martin F.M."/>
            <person name="Grigoriev I.V."/>
            <person name="Hibbett D.S."/>
        </authorList>
    </citation>
    <scope>NUCLEOTIDE SEQUENCE [LARGE SCALE GENOMIC DNA]</scope>
    <source>
        <strain evidence="2 3">HHB12733</strain>
    </source>
</reference>
<accession>A0A165F9F6</accession>
<dbReference type="InterPro" id="IPR032854">
    <property type="entry name" value="ALKBH3"/>
</dbReference>
<dbReference type="PANTHER" id="PTHR31212">
    <property type="entry name" value="ALPHA-KETOGLUTARATE-DEPENDENT DIOXYGENASE ALKB HOMOLOG 3"/>
    <property type="match status" value="1"/>
</dbReference>